<comment type="catalytic activity">
    <reaction evidence="6 7">
        <text>N(6)-[(R)-S(8)-aminomethyldihydrolipoyl]-L-lysyl-[protein] + (6S)-5,6,7,8-tetrahydrofolate = N(6)-[(R)-dihydrolipoyl]-L-lysyl-[protein] + (6R)-5,10-methylene-5,6,7,8-tetrahydrofolate + NH4(+)</text>
        <dbReference type="Rhea" id="RHEA:16945"/>
        <dbReference type="Rhea" id="RHEA-COMP:10475"/>
        <dbReference type="Rhea" id="RHEA-COMP:10492"/>
        <dbReference type="ChEBI" id="CHEBI:15636"/>
        <dbReference type="ChEBI" id="CHEBI:28938"/>
        <dbReference type="ChEBI" id="CHEBI:57453"/>
        <dbReference type="ChEBI" id="CHEBI:83100"/>
        <dbReference type="ChEBI" id="CHEBI:83143"/>
        <dbReference type="EC" id="2.1.2.10"/>
    </reaction>
</comment>
<reference evidence="11" key="1">
    <citation type="submission" date="2022-12" db="EMBL/GenBank/DDBJ databases">
        <title>Reference genome sequencing for broad-spectrum identification of bacterial and archaeal isolates by mass spectrometry.</title>
        <authorList>
            <person name="Sekiguchi Y."/>
            <person name="Tourlousse D.M."/>
        </authorList>
    </citation>
    <scope>NUCLEOTIDE SEQUENCE</scope>
    <source>
        <strain evidence="11">10succ1</strain>
    </source>
</reference>
<comment type="similarity">
    <text evidence="1 7">Belongs to the GcvT family.</text>
</comment>
<comment type="caution">
    <text evidence="11">The sequence shown here is derived from an EMBL/GenBank/DDBJ whole genome shotgun (WGS) entry which is preliminary data.</text>
</comment>
<dbReference type="InterPro" id="IPR006222">
    <property type="entry name" value="GCVT_N"/>
</dbReference>
<keyword evidence="3 7" id="KW-0032">Aminotransferase</keyword>
<gene>
    <name evidence="7" type="primary">gcvT</name>
    <name evidence="11" type="ORF">PM10SUCC1_34000</name>
</gene>
<dbReference type="NCBIfam" id="NF001567">
    <property type="entry name" value="PRK00389.1"/>
    <property type="match status" value="1"/>
</dbReference>
<dbReference type="InterPro" id="IPR022903">
    <property type="entry name" value="GcvT_bac"/>
</dbReference>
<evidence type="ECO:0000256" key="5">
    <source>
        <dbReference type="ARBA" id="ARBA00031395"/>
    </source>
</evidence>
<dbReference type="GO" id="GO:0008483">
    <property type="term" value="F:transaminase activity"/>
    <property type="evidence" value="ECO:0007669"/>
    <property type="project" value="UniProtKB-KW"/>
</dbReference>
<keyword evidence="4 7" id="KW-0808">Transferase</keyword>
<dbReference type="PIRSF" id="PIRSF006487">
    <property type="entry name" value="GcvT"/>
    <property type="match status" value="1"/>
</dbReference>
<dbReference type="InterPro" id="IPR006223">
    <property type="entry name" value="GcvT"/>
</dbReference>
<dbReference type="Gene3D" id="3.30.1360.120">
    <property type="entry name" value="Probable tRNA modification gtpase trme, domain 1"/>
    <property type="match status" value="1"/>
</dbReference>
<evidence type="ECO:0000313" key="12">
    <source>
        <dbReference type="Proteomes" id="UP001144471"/>
    </source>
</evidence>
<evidence type="ECO:0000256" key="1">
    <source>
        <dbReference type="ARBA" id="ARBA00008609"/>
    </source>
</evidence>
<feature type="domain" description="GCVT N-terminal" evidence="9">
    <location>
        <begin position="9"/>
        <end position="264"/>
    </location>
</feature>
<feature type="domain" description="Aminomethyltransferase C-terminal" evidence="10">
    <location>
        <begin position="283"/>
        <end position="361"/>
    </location>
</feature>
<name>A0A9W6LNZ5_9FUSO</name>
<dbReference type="AlphaFoldDB" id="A0A9W6LNZ5"/>
<dbReference type="EC" id="2.1.2.10" evidence="2 7"/>
<dbReference type="SUPFAM" id="SSF101790">
    <property type="entry name" value="Aminomethyltransferase beta-barrel domain"/>
    <property type="match status" value="1"/>
</dbReference>
<evidence type="ECO:0000256" key="3">
    <source>
        <dbReference type="ARBA" id="ARBA00022576"/>
    </source>
</evidence>
<dbReference type="Proteomes" id="UP001144471">
    <property type="component" value="Unassembled WGS sequence"/>
</dbReference>
<feature type="binding site" evidence="8">
    <location>
        <position position="198"/>
    </location>
    <ligand>
        <name>substrate</name>
    </ligand>
</feature>
<dbReference type="FunFam" id="3.30.70.1400:FF:000001">
    <property type="entry name" value="Aminomethyltransferase"/>
    <property type="match status" value="1"/>
</dbReference>
<dbReference type="PANTHER" id="PTHR43757">
    <property type="entry name" value="AMINOMETHYLTRANSFERASE"/>
    <property type="match status" value="1"/>
</dbReference>
<dbReference type="NCBIfam" id="TIGR00528">
    <property type="entry name" value="gcvT"/>
    <property type="match status" value="1"/>
</dbReference>
<dbReference type="PANTHER" id="PTHR43757:SF2">
    <property type="entry name" value="AMINOMETHYLTRANSFERASE, MITOCHONDRIAL"/>
    <property type="match status" value="1"/>
</dbReference>
<evidence type="ECO:0000259" key="9">
    <source>
        <dbReference type="Pfam" id="PF01571"/>
    </source>
</evidence>
<dbReference type="InterPro" id="IPR029043">
    <property type="entry name" value="GcvT/YgfZ_C"/>
</dbReference>
<dbReference type="Pfam" id="PF08669">
    <property type="entry name" value="GCV_T_C"/>
    <property type="match status" value="1"/>
</dbReference>
<evidence type="ECO:0000256" key="7">
    <source>
        <dbReference type="HAMAP-Rule" id="MF_00259"/>
    </source>
</evidence>
<protein>
    <recommendedName>
        <fullName evidence="2 7">Aminomethyltransferase</fullName>
        <ecNumber evidence="2 7">2.1.2.10</ecNumber>
    </recommendedName>
    <alternativeName>
        <fullName evidence="5 7">Glycine cleavage system T protein</fullName>
    </alternativeName>
</protein>
<evidence type="ECO:0000256" key="2">
    <source>
        <dbReference type="ARBA" id="ARBA00012616"/>
    </source>
</evidence>
<dbReference type="InterPro" id="IPR027266">
    <property type="entry name" value="TrmE/GcvT-like"/>
</dbReference>
<dbReference type="Gene3D" id="3.30.70.1400">
    <property type="entry name" value="Aminomethyltransferase beta-barrel domains"/>
    <property type="match status" value="1"/>
</dbReference>
<dbReference type="FunFam" id="4.10.1250.10:FF:000001">
    <property type="entry name" value="Aminomethyltransferase"/>
    <property type="match status" value="1"/>
</dbReference>
<comment type="function">
    <text evidence="7">The glycine cleavage system catalyzes the degradation of glycine.</text>
</comment>
<comment type="subunit">
    <text evidence="7">The glycine cleavage system is composed of four proteins: P, T, L and H.</text>
</comment>
<sequence length="366" mass="40618">MELKKTSLNEAHKKCGGKMVDFFSWELPVEYSGLTTEHISVRESAGLFDVSHMGEVMVTGKDALKVVDYLVTNDAKVLEENQVMYTFMCNERGGVVDDLLVYKYTDERVLLVINAANIDKDLRWIEKKSEGFHVEIEDISSRISQIAIQGPKAQDILQKLTETSLDEIGFFRFKEGVVVAGERCLVSRTGYTGEDGFEIYTENASAEKIWESILETGGDEILPAGLGARDTLRFEAGLPLYGNELGDDITPLEAGFGFFVKLDKGEFIGREVLAEQKASGVKRRIAGFKLNGKGIGRSGYKVLAGDKEIGHITTGYQIPGRSQCIGLALIDKEHSKLGAEIDVQVRKRVVKGEIISKKFLDKNYKK</sequence>
<dbReference type="InterPro" id="IPR013977">
    <property type="entry name" value="GcvT_C"/>
</dbReference>
<dbReference type="GO" id="GO:0005960">
    <property type="term" value="C:glycine cleavage complex"/>
    <property type="evidence" value="ECO:0007669"/>
    <property type="project" value="InterPro"/>
</dbReference>
<dbReference type="SUPFAM" id="SSF103025">
    <property type="entry name" value="Folate-binding domain"/>
    <property type="match status" value="1"/>
</dbReference>
<dbReference type="GO" id="GO:0005829">
    <property type="term" value="C:cytosol"/>
    <property type="evidence" value="ECO:0007669"/>
    <property type="project" value="TreeGrafter"/>
</dbReference>
<dbReference type="InterPro" id="IPR028896">
    <property type="entry name" value="GcvT/YgfZ/DmdA"/>
</dbReference>
<evidence type="ECO:0000256" key="6">
    <source>
        <dbReference type="ARBA" id="ARBA00047665"/>
    </source>
</evidence>
<organism evidence="11 12">
    <name type="scientific">Propionigenium maris DSM 9537</name>
    <dbReference type="NCBI Taxonomy" id="1123000"/>
    <lineage>
        <taxon>Bacteria</taxon>
        <taxon>Fusobacteriati</taxon>
        <taxon>Fusobacteriota</taxon>
        <taxon>Fusobacteriia</taxon>
        <taxon>Fusobacteriales</taxon>
        <taxon>Fusobacteriaceae</taxon>
        <taxon>Propionigenium</taxon>
    </lineage>
</organism>
<keyword evidence="12" id="KW-1185">Reference proteome</keyword>
<dbReference type="GO" id="GO:0004047">
    <property type="term" value="F:aminomethyltransferase activity"/>
    <property type="evidence" value="ECO:0007669"/>
    <property type="project" value="UniProtKB-UniRule"/>
</dbReference>
<evidence type="ECO:0000256" key="4">
    <source>
        <dbReference type="ARBA" id="ARBA00022679"/>
    </source>
</evidence>
<accession>A0A9W6LNZ5</accession>
<dbReference type="HAMAP" id="MF_00259">
    <property type="entry name" value="GcvT"/>
    <property type="match status" value="1"/>
</dbReference>
<proteinExistence type="inferred from homology"/>
<evidence type="ECO:0000259" key="10">
    <source>
        <dbReference type="Pfam" id="PF08669"/>
    </source>
</evidence>
<dbReference type="GO" id="GO:0019464">
    <property type="term" value="P:glycine decarboxylation via glycine cleavage system"/>
    <property type="evidence" value="ECO:0007669"/>
    <property type="project" value="UniProtKB-UniRule"/>
</dbReference>
<evidence type="ECO:0000313" key="11">
    <source>
        <dbReference type="EMBL" id="GLI57886.1"/>
    </source>
</evidence>
<evidence type="ECO:0000256" key="8">
    <source>
        <dbReference type="PIRSR" id="PIRSR006487-1"/>
    </source>
</evidence>
<dbReference type="EMBL" id="BSDY01000027">
    <property type="protein sequence ID" value="GLI57886.1"/>
    <property type="molecule type" value="Genomic_DNA"/>
</dbReference>
<dbReference type="Gene3D" id="4.10.1250.10">
    <property type="entry name" value="Aminomethyltransferase fragment"/>
    <property type="match status" value="1"/>
</dbReference>
<dbReference type="Pfam" id="PF01571">
    <property type="entry name" value="GCV_T"/>
    <property type="match status" value="1"/>
</dbReference>
<dbReference type="RefSeq" id="WP_281837561.1">
    <property type="nucleotide sequence ID" value="NZ_BSDY01000027.1"/>
</dbReference>
<dbReference type="Gene3D" id="2.40.30.110">
    <property type="entry name" value="Aminomethyltransferase beta-barrel domains"/>
    <property type="match status" value="1"/>
</dbReference>